<dbReference type="EMBL" id="JAEHOE010000080">
    <property type="protein sequence ID" value="KAG2488683.1"/>
    <property type="molecule type" value="Genomic_DNA"/>
</dbReference>
<name>A0A836BV50_9CHLO</name>
<dbReference type="Proteomes" id="UP000612055">
    <property type="component" value="Unassembled WGS sequence"/>
</dbReference>
<gene>
    <name evidence="2" type="ORF">HYH03_012684</name>
</gene>
<dbReference type="OrthoDB" id="532602at2759"/>
<organism evidence="2 3">
    <name type="scientific">Edaphochlamys debaryana</name>
    <dbReference type="NCBI Taxonomy" id="47281"/>
    <lineage>
        <taxon>Eukaryota</taxon>
        <taxon>Viridiplantae</taxon>
        <taxon>Chlorophyta</taxon>
        <taxon>core chlorophytes</taxon>
        <taxon>Chlorophyceae</taxon>
        <taxon>CS clade</taxon>
        <taxon>Chlamydomonadales</taxon>
        <taxon>Chlamydomonadales incertae sedis</taxon>
        <taxon>Edaphochlamys</taxon>
    </lineage>
</organism>
<evidence type="ECO:0000313" key="2">
    <source>
        <dbReference type="EMBL" id="KAG2488683.1"/>
    </source>
</evidence>
<sequence>MATVARMSSGCHKSFRQPRALTGAPTLRFYRRSTTNKAPRKRTFLVTMEKHSARFSHEETPSSIAASAMAANGGACICLDGTGGSGIGGGKGGFGGSSGNGWGWSSEEGPQRRVGHALVGALALTLAAAIFPGVSQAMARYELSSSAPTRGLAFSPEAAFGRSSSPGTSPSRPRTKVAHVPVKGSTLVVPLPADGKQADSPLLRGPRVKVVHAPIELSAREAALVDSRQYRVRESLLV</sequence>
<reference evidence="2" key="1">
    <citation type="journal article" date="2020" name="bioRxiv">
        <title>Comparative genomics of Chlamydomonas.</title>
        <authorList>
            <person name="Craig R.J."/>
            <person name="Hasan A.R."/>
            <person name="Ness R.W."/>
            <person name="Keightley P.D."/>
        </authorList>
    </citation>
    <scope>NUCLEOTIDE SEQUENCE</scope>
    <source>
        <strain evidence="2">CCAP 11/70</strain>
    </source>
</reference>
<protein>
    <submittedName>
        <fullName evidence="2">Uncharacterized protein</fullName>
    </submittedName>
</protein>
<accession>A0A836BV50</accession>
<proteinExistence type="predicted"/>
<evidence type="ECO:0000256" key="1">
    <source>
        <dbReference type="SAM" id="MobiDB-lite"/>
    </source>
</evidence>
<evidence type="ECO:0000313" key="3">
    <source>
        <dbReference type="Proteomes" id="UP000612055"/>
    </source>
</evidence>
<dbReference type="AlphaFoldDB" id="A0A836BV50"/>
<keyword evidence="3" id="KW-1185">Reference proteome</keyword>
<comment type="caution">
    <text evidence="2">The sequence shown here is derived from an EMBL/GenBank/DDBJ whole genome shotgun (WGS) entry which is preliminary data.</text>
</comment>
<feature type="region of interest" description="Disordered" evidence="1">
    <location>
        <begin position="157"/>
        <end position="177"/>
    </location>
</feature>
<feature type="compositionally biased region" description="Low complexity" evidence="1">
    <location>
        <begin position="161"/>
        <end position="172"/>
    </location>
</feature>